<dbReference type="RefSeq" id="XP_030223238.1">
    <property type="nucleotide sequence ID" value="XM_030367378.1"/>
</dbReference>
<sequence length="1051" mass="121369">MMDIFQKVVLLILGQLPLLIARIPPFFPCDNNEIATEVYCAHRQLNDIPFFTSINVTFLDLSHTKIRKMGQHKFSGIQNLITLKMKWNCDPKNLRTNNAYCRVRIEKDAFRSLHNLTYLYLAGNSLTMLPWLPESIKVLDLESNCLFNIIIPFGTPHLEQLLLTKNCYYENPCFQSFYIHEDVYKELSHLKNLTLGYNNLTSIPVGLPASLMTLDLKENTITEIPEGAFAMLPNLEDLNLGWNCQRCDHAAHLCFPCPNNASLLLHPNSFYAINSSVVYLTLRGNSLNNFPEGLFLPLTNLKWLDLSDNYLAHTIRNGTFFTELKQLTWINLIYNFQPLGKFHDLILSPHLGNVSNLETLLLSGYFFGTMSEQSIVVLSRLKQLKILEMRMNFISYFNMRTLGMLPSLSRLDLSQNILSYLPYNVSHGYSLEKGSQDSIVFRDYSDLPMLPVSVHMYQTESESDMCRSNMTIFEMWHFNQKFCQNKFTIDLSQNNVIFLHEDVFDGMENVVCLNLSYNYASQALRGRLFSRLKSLVYLDMSYNRIDLYYRDAFSELNKTLKVLDLSHNEYHFRMMGMGHRIEFIQSLSNMEVLNLANNDISGRIDPRLSSSSVQYMYFSGNRLDIMWEEEGQTYINFFQDLRKLIYLDISQNRLHSVEQPILCNLPVSLQALTISNNYLHYFPWLSLTCLGNLSHLSLSGNHLSYLPESVTEFPPDFSLLDLSNNWISHLPGQFFSRAESLQCLYLNTNRLVVLNLQSLPPLLKNGTSHQLLTLHHNHFSCDCYNSGLEEFLRTSTTRIPNLTTDVRCEFPESLQGKSVLTVDQSNCQIYGGLVFLLSTIFTCAFIALPLLRHLYGWDVWYCLQILWAGCKGYLHPSASCSPKQYDAFVVFDTNNQAVRDWVYNELVIRLESSGYRRFSLCLEERDWIPGLSCIENLHNAVHSSGKTVFVLSNGTRNDADEATVNGVIRQTFFMVQQRLLDEKVDVAVLILLDKMFPKLKYLQLRTRLCRKSVMSWPRNPQAQPLFWNQMRTALSSDNLKLYDNNISESFI</sequence>
<reference evidence="19" key="1">
    <citation type="submission" date="2019-07" db="EMBL/GenBank/DDBJ databases">
        <authorList>
            <consortium name="Wellcome Sanger Institute Data Sharing"/>
        </authorList>
    </citation>
    <scope>NUCLEOTIDE SEQUENCE [LARGE SCALE GENOMIC DNA]</scope>
</reference>
<dbReference type="Proteomes" id="UP000694546">
    <property type="component" value="Chromosome 1"/>
</dbReference>
<dbReference type="SMART" id="SM00365">
    <property type="entry name" value="LRR_SD22"/>
    <property type="match status" value="8"/>
</dbReference>
<evidence type="ECO:0000313" key="20">
    <source>
        <dbReference type="Proteomes" id="UP000694546"/>
    </source>
</evidence>
<dbReference type="Gene3D" id="3.40.50.10140">
    <property type="entry name" value="Toll/interleukin-1 receptor homology (TIR) domain"/>
    <property type="match status" value="1"/>
</dbReference>
<organism evidence="19 20">
    <name type="scientific">Gadus morhua</name>
    <name type="common">Atlantic cod</name>
    <dbReference type="NCBI Taxonomy" id="8049"/>
    <lineage>
        <taxon>Eukaryota</taxon>
        <taxon>Metazoa</taxon>
        <taxon>Chordata</taxon>
        <taxon>Craniata</taxon>
        <taxon>Vertebrata</taxon>
        <taxon>Euteleostomi</taxon>
        <taxon>Actinopterygii</taxon>
        <taxon>Neopterygii</taxon>
        <taxon>Teleostei</taxon>
        <taxon>Neoteleostei</taxon>
        <taxon>Acanthomorphata</taxon>
        <taxon>Zeiogadaria</taxon>
        <taxon>Gadariae</taxon>
        <taxon>Gadiformes</taxon>
        <taxon>Gadoidei</taxon>
        <taxon>Gadidae</taxon>
        <taxon>Gadus</taxon>
    </lineage>
</organism>
<evidence type="ECO:0000256" key="6">
    <source>
        <dbReference type="ARBA" id="ARBA00022729"/>
    </source>
</evidence>
<dbReference type="GO" id="GO:0007249">
    <property type="term" value="P:canonical NF-kappaB signal transduction"/>
    <property type="evidence" value="ECO:0007669"/>
    <property type="project" value="TreeGrafter"/>
</dbReference>
<dbReference type="SMART" id="SM00255">
    <property type="entry name" value="TIR"/>
    <property type="match status" value="1"/>
</dbReference>
<keyword evidence="3" id="KW-0399">Innate immunity</keyword>
<dbReference type="GO" id="GO:0038187">
    <property type="term" value="F:pattern recognition receptor activity"/>
    <property type="evidence" value="ECO:0007669"/>
    <property type="project" value="TreeGrafter"/>
</dbReference>
<dbReference type="PANTHER" id="PTHR47410:SF4">
    <property type="entry name" value="TOLL-LIKE RECEPTOR 9"/>
    <property type="match status" value="1"/>
</dbReference>
<evidence type="ECO:0000259" key="18">
    <source>
        <dbReference type="PROSITE" id="PS50104"/>
    </source>
</evidence>
<evidence type="ECO:0000256" key="14">
    <source>
        <dbReference type="ARBA" id="ARBA00023198"/>
    </source>
</evidence>
<dbReference type="InterPro" id="IPR003591">
    <property type="entry name" value="Leu-rich_rpt_typical-subtyp"/>
</dbReference>
<keyword evidence="13" id="KW-0325">Glycoprotein</keyword>
<dbReference type="InterPro" id="IPR000157">
    <property type="entry name" value="TIR_dom"/>
</dbReference>
<dbReference type="SUPFAM" id="SSF52058">
    <property type="entry name" value="L domain-like"/>
    <property type="match status" value="2"/>
</dbReference>
<keyword evidence="5 16" id="KW-0812">Transmembrane</keyword>
<evidence type="ECO:0000256" key="3">
    <source>
        <dbReference type="ARBA" id="ARBA00022588"/>
    </source>
</evidence>
<name>A0A8C5AGL7_GADMO</name>
<dbReference type="InterPro" id="IPR001611">
    <property type="entry name" value="Leu-rich_rpt"/>
</dbReference>
<evidence type="ECO:0000256" key="10">
    <source>
        <dbReference type="ARBA" id="ARBA00022989"/>
    </source>
</evidence>
<dbReference type="InterPro" id="IPR032675">
    <property type="entry name" value="LRR_dom_sf"/>
</dbReference>
<comment type="subcellular location">
    <subcellularLocation>
        <location evidence="15">Endomembrane system</location>
        <topology evidence="15">Single-pass type I membrane protein</topology>
    </subcellularLocation>
    <subcellularLocation>
        <location evidence="1">Endosome</location>
    </subcellularLocation>
</comment>
<reference evidence="19" key="3">
    <citation type="submission" date="2025-09" db="UniProtKB">
        <authorList>
            <consortium name="Ensembl"/>
        </authorList>
    </citation>
    <scope>IDENTIFICATION</scope>
</reference>
<keyword evidence="9" id="KW-0391">Immunity</keyword>
<evidence type="ECO:0000313" key="19">
    <source>
        <dbReference type="Ensembl" id="ENSGMOP00000031337.1"/>
    </source>
</evidence>
<keyword evidence="12" id="KW-0675">Receptor</keyword>
<dbReference type="GeneTree" id="ENSGT00940000163875"/>
<protein>
    <submittedName>
        <fullName evidence="19">Toll-like receptor 9</fullName>
    </submittedName>
</protein>
<proteinExistence type="inferred from homology"/>
<dbReference type="Pfam" id="PF01582">
    <property type="entry name" value="TIR"/>
    <property type="match status" value="1"/>
</dbReference>
<evidence type="ECO:0000256" key="11">
    <source>
        <dbReference type="ARBA" id="ARBA00023136"/>
    </source>
</evidence>
<accession>A0A8C5AGL7</accession>
<evidence type="ECO:0000256" key="16">
    <source>
        <dbReference type="SAM" id="Phobius"/>
    </source>
</evidence>
<evidence type="ECO:0000256" key="15">
    <source>
        <dbReference type="ARBA" id="ARBA00046288"/>
    </source>
</evidence>
<dbReference type="SMART" id="SM00364">
    <property type="entry name" value="LRR_BAC"/>
    <property type="match status" value="6"/>
</dbReference>
<feature type="signal peptide" evidence="17">
    <location>
        <begin position="1"/>
        <end position="21"/>
    </location>
</feature>
<dbReference type="GO" id="GO:0051607">
    <property type="term" value="P:defense response to virus"/>
    <property type="evidence" value="ECO:0007669"/>
    <property type="project" value="TreeGrafter"/>
</dbReference>
<comment type="similarity">
    <text evidence="2">Belongs to the Toll-like receptor family.</text>
</comment>
<evidence type="ECO:0000256" key="13">
    <source>
        <dbReference type="ARBA" id="ARBA00023180"/>
    </source>
</evidence>
<dbReference type="GO" id="GO:0005768">
    <property type="term" value="C:endosome"/>
    <property type="evidence" value="ECO:0007669"/>
    <property type="project" value="UniProtKB-SubCell"/>
</dbReference>
<dbReference type="InterPro" id="IPR000483">
    <property type="entry name" value="Cys-rich_flank_reg_C"/>
</dbReference>
<keyword evidence="10 16" id="KW-1133">Transmembrane helix</keyword>
<dbReference type="SMART" id="SM00082">
    <property type="entry name" value="LRRCT"/>
    <property type="match status" value="1"/>
</dbReference>
<dbReference type="GO" id="GO:1902533">
    <property type="term" value="P:positive regulation of intracellular signal transduction"/>
    <property type="evidence" value="ECO:0007669"/>
    <property type="project" value="UniProtKB-ARBA"/>
</dbReference>
<dbReference type="FunFam" id="3.40.50.10140:FF:000003">
    <property type="entry name" value="Toll-like receptor 7"/>
    <property type="match status" value="1"/>
</dbReference>
<dbReference type="GO" id="GO:0005886">
    <property type="term" value="C:plasma membrane"/>
    <property type="evidence" value="ECO:0007669"/>
    <property type="project" value="TreeGrafter"/>
</dbReference>
<dbReference type="Gene3D" id="3.80.10.10">
    <property type="entry name" value="Ribonuclease Inhibitor"/>
    <property type="match status" value="1"/>
</dbReference>
<dbReference type="SUPFAM" id="SSF52200">
    <property type="entry name" value="Toll/Interleukin receptor TIR domain"/>
    <property type="match status" value="1"/>
</dbReference>
<evidence type="ECO:0000256" key="4">
    <source>
        <dbReference type="ARBA" id="ARBA00022614"/>
    </source>
</evidence>
<feature type="domain" description="TIR" evidence="18">
    <location>
        <begin position="883"/>
        <end position="1034"/>
    </location>
</feature>
<dbReference type="GO" id="GO:0032755">
    <property type="term" value="P:positive regulation of interleukin-6 production"/>
    <property type="evidence" value="ECO:0007669"/>
    <property type="project" value="TreeGrafter"/>
</dbReference>
<dbReference type="Ensembl" id="ENSGMOT00000025682.1">
    <property type="protein sequence ID" value="ENSGMOP00000031337.1"/>
    <property type="gene ID" value="ENSGMOG00000011256.2"/>
</dbReference>
<dbReference type="AlphaFoldDB" id="A0A8C5AGL7"/>
<dbReference type="GO" id="GO:0006954">
    <property type="term" value="P:inflammatory response"/>
    <property type="evidence" value="ECO:0007669"/>
    <property type="project" value="UniProtKB-KW"/>
</dbReference>
<evidence type="ECO:0000256" key="5">
    <source>
        <dbReference type="ARBA" id="ARBA00022692"/>
    </source>
</evidence>
<dbReference type="GO" id="GO:0002224">
    <property type="term" value="P:toll-like receptor signaling pathway"/>
    <property type="evidence" value="ECO:0007669"/>
    <property type="project" value="TreeGrafter"/>
</dbReference>
<keyword evidence="8" id="KW-0967">Endosome</keyword>
<feature type="transmembrane region" description="Helical" evidence="16">
    <location>
        <begin position="829"/>
        <end position="851"/>
    </location>
</feature>
<dbReference type="PROSITE" id="PS50104">
    <property type="entry name" value="TIR"/>
    <property type="match status" value="1"/>
</dbReference>
<feature type="chain" id="PRO_5034665743" evidence="17">
    <location>
        <begin position="22"/>
        <end position="1051"/>
    </location>
</feature>
<reference evidence="19" key="2">
    <citation type="submission" date="2025-08" db="UniProtKB">
        <authorList>
            <consortium name="Ensembl"/>
        </authorList>
    </citation>
    <scope>IDENTIFICATION</scope>
</reference>
<keyword evidence="7" id="KW-0677">Repeat</keyword>
<keyword evidence="20" id="KW-1185">Reference proteome</keyword>
<dbReference type="RefSeq" id="XP_030223246.1">
    <property type="nucleotide sequence ID" value="XM_030367386.1"/>
</dbReference>
<evidence type="ECO:0000256" key="8">
    <source>
        <dbReference type="ARBA" id="ARBA00022753"/>
    </source>
</evidence>
<keyword evidence="6 17" id="KW-0732">Signal</keyword>
<keyword evidence="4" id="KW-0433">Leucine-rich repeat</keyword>
<dbReference type="PROSITE" id="PS51450">
    <property type="entry name" value="LRR"/>
    <property type="match status" value="3"/>
</dbReference>
<dbReference type="GO" id="GO:0045087">
    <property type="term" value="P:innate immune response"/>
    <property type="evidence" value="ECO:0007669"/>
    <property type="project" value="UniProtKB-KW"/>
</dbReference>
<evidence type="ECO:0000256" key="2">
    <source>
        <dbReference type="ARBA" id="ARBA00009634"/>
    </source>
</evidence>
<evidence type="ECO:0000256" key="9">
    <source>
        <dbReference type="ARBA" id="ARBA00022859"/>
    </source>
</evidence>
<dbReference type="SMART" id="SM00369">
    <property type="entry name" value="LRR_TYP"/>
    <property type="match status" value="11"/>
</dbReference>
<evidence type="ECO:0000256" key="17">
    <source>
        <dbReference type="SAM" id="SignalP"/>
    </source>
</evidence>
<keyword evidence="11 16" id="KW-0472">Membrane</keyword>
<keyword evidence="14" id="KW-0395">Inflammatory response</keyword>
<evidence type="ECO:0000256" key="12">
    <source>
        <dbReference type="ARBA" id="ARBA00023170"/>
    </source>
</evidence>
<evidence type="ECO:0000256" key="7">
    <source>
        <dbReference type="ARBA" id="ARBA00022737"/>
    </source>
</evidence>
<dbReference type="Pfam" id="PF13855">
    <property type="entry name" value="LRR_8"/>
    <property type="match status" value="3"/>
</dbReference>
<dbReference type="GeneID" id="115551811"/>
<dbReference type="PANTHER" id="PTHR47410">
    <property type="entry name" value="TOLL-LIKE RECEPTOR 7-RELATED"/>
    <property type="match status" value="1"/>
</dbReference>
<gene>
    <name evidence="19" type="primary">LOC115551811</name>
</gene>
<evidence type="ECO:0000256" key="1">
    <source>
        <dbReference type="ARBA" id="ARBA00004177"/>
    </source>
</evidence>
<dbReference type="InterPro" id="IPR035897">
    <property type="entry name" value="Toll_tir_struct_dom_sf"/>
</dbReference>